<dbReference type="Pfam" id="PF10021">
    <property type="entry name" value="PARG_cat_microb"/>
    <property type="match status" value="1"/>
</dbReference>
<sequence length="938" mass="106869">MDDSQNSADLIHMASDAEPNLLLSTQANIKYRPMPDPLSVYVPLNSLTEETVDSIVSTVSTVPQSDKTEWSFSRRTLLAFLLAIHNKLSRIEQNDSTMKLDRQIVEYASKVRQWLVHKNHSGNIIKELDWTELRETYDKMAKETDDGNAKYFGVKNAEPYFELTIERVHPDINQSREYMTRFRSHGWEPNELKIYWNLQQLENLCPKDETQIKQVDKRNEEKIDVNNETKLEEKCELNRTQEDFKNLNIQSKTNEESKDEAKFEIEKEVNDPVRDEVKDQSSEENNREKDKTNEEVENENLLLEHDPSDADAAEALRQYPVSKRNNAGKITYINQGIEKAVFDIPENAQIIVLNFANERVAGGGYCRHAWAQEEIILYNSDGYRSLLDLKYGRMSGGYAIPEYGLAYVRDIRFFDDKTGKDRKADMLVSACYCLTRSLQLYANPTSEDEWKTKTLAKFQAFMAAAIANTKGDGSNTYLLLGPIGTGAFGNDVIEIGNVFRKVLTSKLMGSHRPISKVFENICPHLIESKRISDSSLDLNEIVYHDEPSRIYLGSPSIIRLSSGRLVASHDFFGAGYISQPRNVSIYTSDDNGETWSFISYIKHSYWTTLAVYNGLIYAIGTNSDSNANVIIHRSNDNGSSWIYNGNDDGVILFHGSFATGPTPIVIAEQVMYRAVEQWPAPFQWPKDFQAAIISCNLSKPIESSTADDPIMSPNNWRLTTPLVFNKEWLPKSFPNLTAPGYLEGNIVIVPKSSSNETRVLNIMRFNSIPLSNLAIILELNKTTNTLCFVSITNFPGGMTKFTIRYDPVTEAYFSLVNPVTQNFEPTQRNILSLSYTKDKIHLSNWTIVADRLLYDDTGFTINDSLRYTGFHYVDWQFDEFSSSSSSSFNSKASCIEWNCDGGPHIIYAIRTSYRGANSFHNSNRITYKTLKDYREMIK</sequence>
<feature type="domain" description="Microbial-type PARG catalytic" evidence="2">
    <location>
        <begin position="320"/>
        <end position="388"/>
    </location>
</feature>
<feature type="compositionally biased region" description="Basic and acidic residues" evidence="1">
    <location>
        <begin position="253"/>
        <end position="294"/>
    </location>
</feature>
<evidence type="ECO:0000259" key="2">
    <source>
        <dbReference type="Pfam" id="PF10021"/>
    </source>
</evidence>
<dbReference type="InterPro" id="IPR012664">
    <property type="entry name" value="CHP02452"/>
</dbReference>
<keyword evidence="5" id="KW-1185">Reference proteome</keyword>
<dbReference type="InterPro" id="IPR043472">
    <property type="entry name" value="Macro_dom-like"/>
</dbReference>
<dbReference type="PANTHER" id="PTHR35596">
    <property type="entry name" value="DUF2263 DOMAIN-CONTAINING PROTEIN"/>
    <property type="match status" value="1"/>
</dbReference>
<evidence type="ECO:0000256" key="1">
    <source>
        <dbReference type="SAM" id="MobiDB-lite"/>
    </source>
</evidence>
<dbReference type="InterPro" id="IPR036278">
    <property type="entry name" value="Sialidase_sf"/>
</dbReference>
<evidence type="ECO:0000313" key="5">
    <source>
        <dbReference type="Proteomes" id="UP000663873"/>
    </source>
</evidence>
<proteinExistence type="predicted"/>
<reference evidence="3" key="1">
    <citation type="submission" date="2021-02" db="EMBL/GenBank/DDBJ databases">
        <authorList>
            <person name="Nowell W R."/>
        </authorList>
    </citation>
    <scope>NUCLEOTIDE SEQUENCE</scope>
</reference>
<dbReference type="Proteomes" id="UP000663848">
    <property type="component" value="Unassembled WGS sequence"/>
</dbReference>
<dbReference type="PANTHER" id="PTHR35596:SF1">
    <property type="entry name" value="MICROBIAL-TYPE PARG CATALYTIC DOMAIN-CONTAINING PROTEIN"/>
    <property type="match status" value="1"/>
</dbReference>
<protein>
    <recommendedName>
        <fullName evidence="2">Microbial-type PARG catalytic domain-containing protein</fullName>
    </recommendedName>
</protein>
<dbReference type="EMBL" id="CAJOBR010001543">
    <property type="protein sequence ID" value="CAF4616469.1"/>
    <property type="molecule type" value="Genomic_DNA"/>
</dbReference>
<evidence type="ECO:0000313" key="4">
    <source>
        <dbReference type="EMBL" id="CAF4616469.1"/>
    </source>
</evidence>
<organism evidence="3 5">
    <name type="scientific">Rotaria socialis</name>
    <dbReference type="NCBI Taxonomy" id="392032"/>
    <lineage>
        <taxon>Eukaryota</taxon>
        <taxon>Metazoa</taxon>
        <taxon>Spiralia</taxon>
        <taxon>Gnathifera</taxon>
        <taxon>Rotifera</taxon>
        <taxon>Eurotatoria</taxon>
        <taxon>Bdelloidea</taxon>
        <taxon>Philodinida</taxon>
        <taxon>Philodinidae</taxon>
        <taxon>Rotaria</taxon>
    </lineage>
</organism>
<evidence type="ECO:0000313" key="3">
    <source>
        <dbReference type="EMBL" id="CAF4274175.1"/>
    </source>
</evidence>
<name>A0A820G404_9BILA</name>
<dbReference type="InterPro" id="IPR019261">
    <property type="entry name" value="PARG_cat_microbial"/>
</dbReference>
<gene>
    <name evidence="4" type="ORF">QYT958_LOCUS12571</name>
    <name evidence="3" type="ORF">UJA718_LOCUS10979</name>
</gene>
<dbReference type="AlphaFoldDB" id="A0A820G404"/>
<dbReference type="Gene3D" id="3.40.220.10">
    <property type="entry name" value="Leucine Aminopeptidase, subunit E, domain 1"/>
    <property type="match status" value="1"/>
</dbReference>
<dbReference type="Gene3D" id="2.120.10.10">
    <property type="match status" value="1"/>
</dbReference>
<dbReference type="Proteomes" id="UP000663873">
    <property type="component" value="Unassembled WGS sequence"/>
</dbReference>
<accession>A0A820G404</accession>
<comment type="caution">
    <text evidence="3">The sequence shown here is derived from an EMBL/GenBank/DDBJ whole genome shotgun (WGS) entry which is preliminary data.</text>
</comment>
<dbReference type="EMBL" id="CAJOBP010001317">
    <property type="protein sequence ID" value="CAF4274175.1"/>
    <property type="molecule type" value="Genomic_DNA"/>
</dbReference>
<dbReference type="SUPFAM" id="SSF50939">
    <property type="entry name" value="Sialidases"/>
    <property type="match status" value="1"/>
</dbReference>
<dbReference type="CDD" id="cd15482">
    <property type="entry name" value="Sialidase_non-viral"/>
    <property type="match status" value="1"/>
</dbReference>
<dbReference type="NCBIfam" id="TIGR02452">
    <property type="entry name" value="TIGR02452 family protein"/>
    <property type="match status" value="1"/>
</dbReference>
<feature type="region of interest" description="Disordered" evidence="1">
    <location>
        <begin position="246"/>
        <end position="299"/>
    </location>
</feature>